<dbReference type="Proteomes" id="UP000288943">
    <property type="component" value="Chromosome"/>
</dbReference>
<name>A0A410X0X4_9BACL</name>
<reference evidence="2 3" key="1">
    <citation type="submission" date="2018-01" db="EMBL/GenBank/DDBJ databases">
        <title>The whole genome sequencing and assembly of Paenibacillus chitinolyticus KCCM 41400 strain.</title>
        <authorList>
            <person name="Kim J.-Y."/>
            <person name="Park M.-K."/>
            <person name="Lee Y.-J."/>
            <person name="Yi H."/>
            <person name="Bahn Y.-S."/>
            <person name="Kim J.F."/>
            <person name="Lee D.-W."/>
        </authorList>
    </citation>
    <scope>NUCLEOTIDE SEQUENCE [LARGE SCALE GENOMIC DNA]</scope>
    <source>
        <strain evidence="2 3">KCCM 41400</strain>
    </source>
</reference>
<dbReference type="AlphaFoldDB" id="A0A410X0X4"/>
<proteinExistence type="predicted"/>
<dbReference type="EMBL" id="JAMDMJ010000025">
    <property type="protein sequence ID" value="MCY9597888.1"/>
    <property type="molecule type" value="Genomic_DNA"/>
</dbReference>
<dbReference type="KEGG" id="pchi:PC41400_22380"/>
<dbReference type="Proteomes" id="UP001527202">
    <property type="component" value="Unassembled WGS sequence"/>
</dbReference>
<reference evidence="1 4" key="2">
    <citation type="submission" date="2022-05" db="EMBL/GenBank/DDBJ databases">
        <title>Genome Sequencing of Bee-Associated Microbes.</title>
        <authorList>
            <person name="Dunlap C."/>
        </authorList>
    </citation>
    <scope>NUCLEOTIDE SEQUENCE [LARGE SCALE GENOMIC DNA]</scope>
    <source>
        <strain evidence="1 4">NRRL B-23120</strain>
    </source>
</reference>
<organism evidence="2 3">
    <name type="scientific">Paenibacillus chitinolyticus</name>
    <dbReference type="NCBI Taxonomy" id="79263"/>
    <lineage>
        <taxon>Bacteria</taxon>
        <taxon>Bacillati</taxon>
        <taxon>Bacillota</taxon>
        <taxon>Bacilli</taxon>
        <taxon>Bacillales</taxon>
        <taxon>Paenibacillaceae</taxon>
        <taxon>Paenibacillus</taxon>
    </lineage>
</organism>
<keyword evidence="4" id="KW-1185">Reference proteome</keyword>
<dbReference type="EMBL" id="CP026520">
    <property type="protein sequence ID" value="QAV20267.1"/>
    <property type="molecule type" value="Genomic_DNA"/>
</dbReference>
<accession>A0A410X0X4</accession>
<evidence type="ECO:0000313" key="1">
    <source>
        <dbReference type="EMBL" id="MCY9597888.1"/>
    </source>
</evidence>
<sequence>MMPHPRIPDPSRNTSGRLSQMLQPSYMLCRDDVVWALEFIRKKMAEQDSRLKELTQPRLLKNFESFAEVSMMLVHRRSAFDQEADRIKSCLKEASYGLFENEPPSERDSSPAND</sequence>
<gene>
    <name evidence="1" type="ORF">M5X16_19145</name>
    <name evidence="2" type="ORF">PC41400_22380</name>
</gene>
<evidence type="ECO:0000313" key="4">
    <source>
        <dbReference type="Proteomes" id="UP001527202"/>
    </source>
</evidence>
<dbReference type="OrthoDB" id="2679120at2"/>
<evidence type="ECO:0000313" key="3">
    <source>
        <dbReference type="Proteomes" id="UP000288943"/>
    </source>
</evidence>
<protein>
    <submittedName>
        <fullName evidence="2">Uncharacterized protein</fullName>
    </submittedName>
</protein>
<evidence type="ECO:0000313" key="2">
    <source>
        <dbReference type="EMBL" id="QAV20267.1"/>
    </source>
</evidence>